<dbReference type="AlphaFoldDB" id="A0A3N4J1M8"/>
<evidence type="ECO:0000313" key="3">
    <source>
        <dbReference type="Proteomes" id="UP000276215"/>
    </source>
</evidence>
<accession>A0A3N4J1M8</accession>
<proteinExistence type="predicted"/>
<evidence type="ECO:0000313" key="2">
    <source>
        <dbReference type="EMBL" id="RPA92056.1"/>
    </source>
</evidence>
<protein>
    <submittedName>
        <fullName evidence="2">Uncharacterized protein</fullName>
    </submittedName>
</protein>
<reference evidence="2 3" key="1">
    <citation type="journal article" date="2018" name="Nat. Ecol. Evol.">
        <title>Pezizomycetes genomes reveal the molecular basis of ectomycorrhizal truffle lifestyle.</title>
        <authorList>
            <person name="Murat C."/>
            <person name="Payen T."/>
            <person name="Noel B."/>
            <person name="Kuo A."/>
            <person name="Morin E."/>
            <person name="Chen J."/>
            <person name="Kohler A."/>
            <person name="Krizsan K."/>
            <person name="Balestrini R."/>
            <person name="Da Silva C."/>
            <person name="Montanini B."/>
            <person name="Hainaut M."/>
            <person name="Levati E."/>
            <person name="Barry K.W."/>
            <person name="Belfiori B."/>
            <person name="Cichocki N."/>
            <person name="Clum A."/>
            <person name="Dockter R.B."/>
            <person name="Fauchery L."/>
            <person name="Guy J."/>
            <person name="Iotti M."/>
            <person name="Le Tacon F."/>
            <person name="Lindquist E.A."/>
            <person name="Lipzen A."/>
            <person name="Malagnac F."/>
            <person name="Mello A."/>
            <person name="Molinier V."/>
            <person name="Miyauchi S."/>
            <person name="Poulain J."/>
            <person name="Riccioni C."/>
            <person name="Rubini A."/>
            <person name="Sitrit Y."/>
            <person name="Splivallo R."/>
            <person name="Traeger S."/>
            <person name="Wang M."/>
            <person name="Zifcakova L."/>
            <person name="Wipf D."/>
            <person name="Zambonelli A."/>
            <person name="Paolocci F."/>
            <person name="Nowrousian M."/>
            <person name="Ottonello S."/>
            <person name="Baldrian P."/>
            <person name="Spatafora J.W."/>
            <person name="Henrissat B."/>
            <person name="Nagy L.G."/>
            <person name="Aury J.M."/>
            <person name="Wincker P."/>
            <person name="Grigoriev I.V."/>
            <person name="Bonfante P."/>
            <person name="Martin F.M."/>
        </authorList>
    </citation>
    <scope>NUCLEOTIDE SEQUENCE [LARGE SCALE GENOMIC DNA]</scope>
    <source>
        <strain evidence="2 3">120613-1</strain>
    </source>
</reference>
<gene>
    <name evidence="2" type="ORF">L873DRAFT_247015</name>
</gene>
<keyword evidence="1" id="KW-1133">Transmembrane helix</keyword>
<keyword evidence="1" id="KW-0812">Transmembrane</keyword>
<evidence type="ECO:0000256" key="1">
    <source>
        <dbReference type="SAM" id="Phobius"/>
    </source>
</evidence>
<organism evidence="2 3">
    <name type="scientific">Choiromyces venosus 120613-1</name>
    <dbReference type="NCBI Taxonomy" id="1336337"/>
    <lineage>
        <taxon>Eukaryota</taxon>
        <taxon>Fungi</taxon>
        <taxon>Dikarya</taxon>
        <taxon>Ascomycota</taxon>
        <taxon>Pezizomycotina</taxon>
        <taxon>Pezizomycetes</taxon>
        <taxon>Pezizales</taxon>
        <taxon>Tuberaceae</taxon>
        <taxon>Choiromyces</taxon>
    </lineage>
</organism>
<dbReference type="Proteomes" id="UP000276215">
    <property type="component" value="Unassembled WGS sequence"/>
</dbReference>
<keyword evidence="1" id="KW-0472">Membrane</keyword>
<keyword evidence="3" id="KW-1185">Reference proteome</keyword>
<feature type="transmembrane region" description="Helical" evidence="1">
    <location>
        <begin position="9"/>
        <end position="29"/>
    </location>
</feature>
<dbReference type="EMBL" id="ML120482">
    <property type="protein sequence ID" value="RPA92056.1"/>
    <property type="molecule type" value="Genomic_DNA"/>
</dbReference>
<sequence length="144" mass="16422">MLRHGPNRVFLDTFPFLLSFCVWLFWNLVTKIFPRIVHCEGFSPMDSCLLYYCGGIVSREGVATVIDTTDRCVSHERSEGPGKVEEDASITRLKTWAEHQVRFSLKLLEHGTHAVTLRFYPANVRTFCMLGLVRNTAERGDVQG</sequence>
<name>A0A3N4J1M8_9PEZI</name>